<proteinExistence type="predicted"/>
<dbReference type="EMBL" id="CP126114">
    <property type="protein sequence ID" value="WHY85656.1"/>
    <property type="molecule type" value="Genomic_DNA"/>
</dbReference>
<keyword evidence="1" id="KW-0732">Signal</keyword>
<dbReference type="PANTHER" id="PTHR46832">
    <property type="entry name" value="5'-METHYLTHIOADENOSINE/S-ADENOSYLHOMOCYSTEINE NUCLEOSIDASE"/>
    <property type="match status" value="1"/>
</dbReference>
<gene>
    <name evidence="3" type="ORF">QNH39_24095</name>
</gene>
<keyword evidence="4" id="KW-1185">Reference proteome</keyword>
<accession>A0AA95MR12</accession>
<protein>
    <submittedName>
        <fullName evidence="3">5'-methylthioadenosine/S-adenosylhomocysteine nucleosidase</fullName>
    </submittedName>
</protein>
<name>A0AA95MR12_9BACI</name>
<dbReference type="Proteomes" id="UP001178288">
    <property type="component" value="Chromosome"/>
</dbReference>
<feature type="domain" description="Nucleoside phosphorylase" evidence="2">
    <location>
        <begin position="34"/>
        <end position="266"/>
    </location>
</feature>
<evidence type="ECO:0000259" key="2">
    <source>
        <dbReference type="Pfam" id="PF01048"/>
    </source>
</evidence>
<evidence type="ECO:0000313" key="4">
    <source>
        <dbReference type="Proteomes" id="UP001178288"/>
    </source>
</evidence>
<evidence type="ECO:0000313" key="3">
    <source>
        <dbReference type="EMBL" id="WHY85656.1"/>
    </source>
</evidence>
<dbReference type="AlphaFoldDB" id="A0AA95MR12"/>
<dbReference type="KEGG" id="nnv:QNH39_24095"/>
<dbReference type="RefSeq" id="WP_066147935.1">
    <property type="nucleotide sequence ID" value="NZ_CP126114.1"/>
</dbReference>
<sequence>MRFVTALLMMMAFFLAGFPSTKEAARSHQKDNLPIAVQGAMDIEISVLLKEMGHYKQETHGNYTYYIGKIKGIPVVISRTGIGMVNAAASTALLIEHYHPRTIINQGAAGGHDPKLHVFDSVIGVEVMNIGRLRSEHLDDGQGIRPKTWKFVETEMRENGEIKEYAAFKSDPALVKAALRAAPKYRHGKVVAGKVGSSDFWNREVDRIQWFHKNAGTSVEEMEAASVAQVAKGFNIPFLSVRTVSNSEVSGDKIEALVTAGRYCAEFAIEIVKAMGTGSLSRLAN</sequence>
<organism evidence="3 4">
    <name type="scientific">Neobacillus novalis</name>
    <dbReference type="NCBI Taxonomy" id="220687"/>
    <lineage>
        <taxon>Bacteria</taxon>
        <taxon>Bacillati</taxon>
        <taxon>Bacillota</taxon>
        <taxon>Bacilli</taxon>
        <taxon>Bacillales</taxon>
        <taxon>Bacillaceae</taxon>
        <taxon>Neobacillus</taxon>
    </lineage>
</organism>
<reference evidence="3" key="1">
    <citation type="submission" date="2023-05" db="EMBL/GenBank/DDBJ databases">
        <title>Comparative genomics of Bacillaceae isolates and their secondary metabolite potential.</title>
        <authorList>
            <person name="Song L."/>
            <person name="Nielsen L.J."/>
            <person name="Mohite O."/>
            <person name="Xu X."/>
            <person name="Weber T."/>
            <person name="Kovacs A.T."/>
        </authorList>
    </citation>
    <scope>NUCLEOTIDE SEQUENCE</scope>
    <source>
        <strain evidence="3">XLM17</strain>
    </source>
</reference>
<dbReference type="GO" id="GO:0005829">
    <property type="term" value="C:cytosol"/>
    <property type="evidence" value="ECO:0007669"/>
    <property type="project" value="TreeGrafter"/>
</dbReference>
<dbReference type="CDD" id="cd09008">
    <property type="entry name" value="MTAN"/>
    <property type="match status" value="1"/>
</dbReference>
<dbReference type="InterPro" id="IPR000845">
    <property type="entry name" value="Nucleoside_phosphorylase_d"/>
</dbReference>
<evidence type="ECO:0000256" key="1">
    <source>
        <dbReference type="SAM" id="SignalP"/>
    </source>
</evidence>
<dbReference type="Gene3D" id="3.40.50.1580">
    <property type="entry name" value="Nucleoside phosphorylase domain"/>
    <property type="match status" value="1"/>
</dbReference>
<dbReference type="GO" id="GO:0019284">
    <property type="term" value="P:L-methionine salvage from S-adenosylmethionine"/>
    <property type="evidence" value="ECO:0007669"/>
    <property type="project" value="TreeGrafter"/>
</dbReference>
<dbReference type="GO" id="GO:0008782">
    <property type="term" value="F:adenosylhomocysteine nucleosidase activity"/>
    <property type="evidence" value="ECO:0007669"/>
    <property type="project" value="TreeGrafter"/>
</dbReference>
<dbReference type="GO" id="GO:0008930">
    <property type="term" value="F:methylthioadenosine nucleosidase activity"/>
    <property type="evidence" value="ECO:0007669"/>
    <property type="project" value="TreeGrafter"/>
</dbReference>
<dbReference type="InterPro" id="IPR035994">
    <property type="entry name" value="Nucleoside_phosphorylase_sf"/>
</dbReference>
<dbReference type="GO" id="GO:0009116">
    <property type="term" value="P:nucleoside metabolic process"/>
    <property type="evidence" value="ECO:0007669"/>
    <property type="project" value="InterPro"/>
</dbReference>
<dbReference type="SUPFAM" id="SSF53167">
    <property type="entry name" value="Purine and uridine phosphorylases"/>
    <property type="match status" value="1"/>
</dbReference>
<dbReference type="Pfam" id="PF01048">
    <property type="entry name" value="PNP_UDP_1"/>
    <property type="match status" value="1"/>
</dbReference>
<dbReference type="PANTHER" id="PTHR46832:SF1">
    <property type="entry name" value="5'-METHYLTHIOADENOSINE_S-ADENOSYLHOMOCYSTEINE NUCLEOSIDASE"/>
    <property type="match status" value="1"/>
</dbReference>
<feature type="chain" id="PRO_5041737430" evidence="1">
    <location>
        <begin position="25"/>
        <end position="285"/>
    </location>
</feature>
<feature type="signal peptide" evidence="1">
    <location>
        <begin position="1"/>
        <end position="24"/>
    </location>
</feature>